<organism evidence="2 3">
    <name type="scientific">Herpetosiphon geysericola</name>
    <dbReference type="NCBI Taxonomy" id="70996"/>
    <lineage>
        <taxon>Bacteria</taxon>
        <taxon>Bacillati</taxon>
        <taxon>Chloroflexota</taxon>
        <taxon>Chloroflexia</taxon>
        <taxon>Herpetosiphonales</taxon>
        <taxon>Herpetosiphonaceae</taxon>
        <taxon>Herpetosiphon</taxon>
    </lineage>
</organism>
<keyword evidence="1" id="KW-0472">Membrane</keyword>
<reference evidence="2 3" key="1">
    <citation type="submission" date="2015-07" db="EMBL/GenBank/DDBJ databases">
        <title>Whole genome sequence of Herpetosiphon geysericola DSM 7119.</title>
        <authorList>
            <person name="Hemp J."/>
            <person name="Ward L.M."/>
            <person name="Pace L.A."/>
            <person name="Fischer W.W."/>
        </authorList>
    </citation>
    <scope>NUCLEOTIDE SEQUENCE [LARGE SCALE GENOMIC DNA]</scope>
    <source>
        <strain evidence="2 3">DSM 7119</strain>
    </source>
</reference>
<accession>A0A0N8GT64</accession>
<dbReference type="Proteomes" id="UP000050277">
    <property type="component" value="Unassembled WGS sequence"/>
</dbReference>
<sequence length="141" mass="16105">MLAFVSTLLIQWIVLRPLLLGISATYVVFARNEPFSQRLFLYCIMSFSLLVGGLFARKHYLLLAPIIATASYLLGVCYLQNLLLNPDLWKLSQRGYSVRMLEIASLALALGWLVDRVRQAIILSHRKRQALHTATLYPNER</sequence>
<comment type="caution">
    <text evidence="2">The sequence shown here is derived from an EMBL/GenBank/DDBJ whole genome shotgun (WGS) entry which is preliminary data.</text>
</comment>
<keyword evidence="3" id="KW-1185">Reference proteome</keyword>
<name>A0A0N8GT64_9CHLR</name>
<dbReference type="AlphaFoldDB" id="A0A0N8GT64"/>
<evidence type="ECO:0000313" key="2">
    <source>
        <dbReference type="EMBL" id="KPL91226.1"/>
    </source>
</evidence>
<feature type="transmembrane region" description="Helical" evidence="1">
    <location>
        <begin position="96"/>
        <end position="114"/>
    </location>
</feature>
<gene>
    <name evidence="2" type="ORF">SE18_03535</name>
</gene>
<proteinExistence type="predicted"/>
<keyword evidence="1" id="KW-1133">Transmembrane helix</keyword>
<dbReference type="EMBL" id="LGKP01000007">
    <property type="protein sequence ID" value="KPL91226.1"/>
    <property type="molecule type" value="Genomic_DNA"/>
</dbReference>
<dbReference type="RefSeq" id="WP_054533040.1">
    <property type="nucleotide sequence ID" value="NZ_LGKP01000007.1"/>
</dbReference>
<dbReference type="OrthoDB" id="9857580at2"/>
<feature type="transmembrane region" description="Helical" evidence="1">
    <location>
        <begin position="6"/>
        <end position="27"/>
    </location>
</feature>
<feature type="transmembrane region" description="Helical" evidence="1">
    <location>
        <begin position="62"/>
        <end position="84"/>
    </location>
</feature>
<keyword evidence="1" id="KW-0812">Transmembrane</keyword>
<evidence type="ECO:0000313" key="3">
    <source>
        <dbReference type="Proteomes" id="UP000050277"/>
    </source>
</evidence>
<protein>
    <submittedName>
        <fullName evidence="2">Uncharacterized protein</fullName>
    </submittedName>
</protein>
<evidence type="ECO:0000256" key="1">
    <source>
        <dbReference type="SAM" id="Phobius"/>
    </source>
</evidence>
<feature type="transmembrane region" description="Helical" evidence="1">
    <location>
        <begin position="39"/>
        <end position="56"/>
    </location>
</feature>